<keyword evidence="2" id="KW-1185">Reference proteome</keyword>
<dbReference type="Pfam" id="PF08538">
    <property type="entry name" value="DUF1749"/>
    <property type="match status" value="1"/>
</dbReference>
<dbReference type="PANTHER" id="PTHR31591">
    <property type="entry name" value="UPF0613 PROTEIN PB24D3.06C"/>
    <property type="match status" value="1"/>
</dbReference>
<reference evidence="1" key="1">
    <citation type="submission" date="2020-01" db="EMBL/GenBank/DDBJ databases">
        <title>Genome Sequencing of Three Apophysomyces-Like Fungal Strains Confirms a Novel Fungal Genus in the Mucoromycota with divergent Burkholderia-like Endosymbiotic Bacteria.</title>
        <authorList>
            <person name="Stajich J.E."/>
            <person name="Macias A.M."/>
            <person name="Carter-House D."/>
            <person name="Lovett B."/>
            <person name="Kasson L.R."/>
            <person name="Berry K."/>
            <person name="Grigoriev I."/>
            <person name="Chang Y."/>
            <person name="Spatafora J."/>
            <person name="Kasson M.T."/>
        </authorList>
    </citation>
    <scope>NUCLEOTIDE SEQUENCE</scope>
    <source>
        <strain evidence="1">NRRL A-21654</strain>
    </source>
</reference>
<dbReference type="Proteomes" id="UP000605846">
    <property type="component" value="Unassembled WGS sequence"/>
</dbReference>
<name>A0A8H7BTD5_9FUNG</name>
<proteinExistence type="predicted"/>
<gene>
    <name evidence="1" type="ORF">EC973_008039</name>
</gene>
<comment type="caution">
    <text evidence="1">The sequence shown here is derived from an EMBL/GenBank/DDBJ whole genome shotgun (WGS) entry which is preliminary data.</text>
</comment>
<sequence>MEFSGVLYTYDEAGRRTAFESGPFESPKTVVFIGGLGDGYNALSVLQPLQTALANKGWSLIQVNLSSSYNGYGSVDLQTDSDELDKLVHYLKERRNKTTIVFLGHSTGSQDCYWHNKHGETSESVAGYILQAPVSDREYFSKNLPNYDQLLAEAIALRKENKGRHFLSGFMDVPITADRFYSLAAYRGDDDVFSTDLPIDTLKELYQGLKRPMFLAEGSNDEYYASDVSQTEMLERLKSVCPAIKLTAIVPDADHSLSDPRAQKYFIDLVIEFLGTLC</sequence>
<dbReference type="PANTHER" id="PTHR31591:SF1">
    <property type="entry name" value="UPF0613 PROTEIN PB24D3.06C"/>
    <property type="match status" value="1"/>
</dbReference>
<evidence type="ECO:0000313" key="2">
    <source>
        <dbReference type="Proteomes" id="UP000605846"/>
    </source>
</evidence>
<dbReference type="Gene3D" id="3.40.50.1820">
    <property type="entry name" value="alpha/beta hydrolase"/>
    <property type="match status" value="1"/>
</dbReference>
<dbReference type="EMBL" id="JABAYA010000065">
    <property type="protein sequence ID" value="KAF7727076.1"/>
    <property type="molecule type" value="Genomic_DNA"/>
</dbReference>
<dbReference type="OrthoDB" id="10034502at2759"/>
<dbReference type="AlphaFoldDB" id="A0A8H7BTD5"/>
<dbReference type="SUPFAM" id="SSF53474">
    <property type="entry name" value="alpha/beta-Hydrolases"/>
    <property type="match status" value="1"/>
</dbReference>
<evidence type="ECO:0000313" key="1">
    <source>
        <dbReference type="EMBL" id="KAF7727076.1"/>
    </source>
</evidence>
<protein>
    <submittedName>
        <fullName evidence="1">Uncharacterized protein</fullName>
    </submittedName>
</protein>
<organism evidence="1 2">
    <name type="scientific">Apophysomyces ossiformis</name>
    <dbReference type="NCBI Taxonomy" id="679940"/>
    <lineage>
        <taxon>Eukaryota</taxon>
        <taxon>Fungi</taxon>
        <taxon>Fungi incertae sedis</taxon>
        <taxon>Mucoromycota</taxon>
        <taxon>Mucoromycotina</taxon>
        <taxon>Mucoromycetes</taxon>
        <taxon>Mucorales</taxon>
        <taxon>Mucorineae</taxon>
        <taxon>Mucoraceae</taxon>
        <taxon>Apophysomyces</taxon>
    </lineage>
</organism>
<accession>A0A8H7BTD5</accession>
<dbReference type="InterPro" id="IPR013744">
    <property type="entry name" value="SidJ"/>
</dbReference>
<dbReference type="InterPro" id="IPR029058">
    <property type="entry name" value="AB_hydrolase_fold"/>
</dbReference>